<feature type="transmembrane region" description="Helical" evidence="1">
    <location>
        <begin position="7"/>
        <end position="25"/>
    </location>
</feature>
<proteinExistence type="predicted"/>
<dbReference type="EMBL" id="GGEC01082713">
    <property type="protein sequence ID" value="MBX63197.1"/>
    <property type="molecule type" value="Transcribed_RNA"/>
</dbReference>
<sequence length="123" mass="14331">MSCLPNLCILFLFSVSLVQMIIWVVEKWTFICGTFIFAGQDCILENIRAIFSQSVARRSKRTIFCRVEFLKGFYSLQSIHNCAVFLFFFRSIAVGVVYVFVYMVFFLLFGRISCNDGSLRTWK</sequence>
<name>A0A2P2Q8B2_RHIMU</name>
<evidence type="ECO:0000256" key="1">
    <source>
        <dbReference type="SAM" id="Phobius"/>
    </source>
</evidence>
<keyword evidence="1" id="KW-1133">Transmembrane helix</keyword>
<evidence type="ECO:0000313" key="2">
    <source>
        <dbReference type="EMBL" id="MBX63197.1"/>
    </source>
</evidence>
<dbReference type="AlphaFoldDB" id="A0A2P2Q8B2"/>
<accession>A0A2P2Q8B2</accession>
<feature type="transmembrane region" description="Helical" evidence="1">
    <location>
        <begin position="83"/>
        <end position="110"/>
    </location>
</feature>
<protein>
    <submittedName>
        <fullName evidence="2">Uncharacterized protein</fullName>
    </submittedName>
</protein>
<reference evidence="2" key="1">
    <citation type="submission" date="2018-02" db="EMBL/GenBank/DDBJ databases">
        <title>Rhizophora mucronata_Transcriptome.</title>
        <authorList>
            <person name="Meera S.P."/>
            <person name="Sreeshan A."/>
            <person name="Augustine A."/>
        </authorList>
    </citation>
    <scope>NUCLEOTIDE SEQUENCE</scope>
    <source>
        <tissue evidence="2">Leaf</tissue>
    </source>
</reference>
<organism evidence="2">
    <name type="scientific">Rhizophora mucronata</name>
    <name type="common">Asiatic mangrove</name>
    <dbReference type="NCBI Taxonomy" id="61149"/>
    <lineage>
        <taxon>Eukaryota</taxon>
        <taxon>Viridiplantae</taxon>
        <taxon>Streptophyta</taxon>
        <taxon>Embryophyta</taxon>
        <taxon>Tracheophyta</taxon>
        <taxon>Spermatophyta</taxon>
        <taxon>Magnoliopsida</taxon>
        <taxon>eudicotyledons</taxon>
        <taxon>Gunneridae</taxon>
        <taxon>Pentapetalae</taxon>
        <taxon>rosids</taxon>
        <taxon>fabids</taxon>
        <taxon>Malpighiales</taxon>
        <taxon>Rhizophoraceae</taxon>
        <taxon>Rhizophora</taxon>
    </lineage>
</organism>
<keyword evidence="1" id="KW-0472">Membrane</keyword>
<keyword evidence="1" id="KW-0812">Transmembrane</keyword>